<evidence type="ECO:0000256" key="1">
    <source>
        <dbReference type="SAM" id="Phobius"/>
    </source>
</evidence>
<name>A0ABT9R9R4_9ACTN</name>
<protein>
    <submittedName>
        <fullName evidence="2">Uncharacterized protein</fullName>
    </submittedName>
</protein>
<evidence type="ECO:0000313" key="2">
    <source>
        <dbReference type="EMBL" id="MDP9865597.1"/>
    </source>
</evidence>
<dbReference type="Proteomes" id="UP001230426">
    <property type="component" value="Unassembled WGS sequence"/>
</dbReference>
<feature type="transmembrane region" description="Helical" evidence="1">
    <location>
        <begin position="6"/>
        <end position="32"/>
    </location>
</feature>
<keyword evidence="3" id="KW-1185">Reference proteome</keyword>
<keyword evidence="1" id="KW-0472">Membrane</keyword>
<accession>A0ABT9R9R4</accession>
<keyword evidence="1" id="KW-1133">Transmembrane helix</keyword>
<reference evidence="2 3" key="1">
    <citation type="submission" date="2023-07" db="EMBL/GenBank/DDBJ databases">
        <title>Sequencing the genomes of 1000 actinobacteria strains.</title>
        <authorList>
            <person name="Klenk H.-P."/>
        </authorList>
    </citation>
    <scope>NUCLEOTIDE SEQUENCE [LARGE SCALE GENOMIC DNA]</scope>
    <source>
        <strain evidence="2 3">DSM 44109</strain>
    </source>
</reference>
<keyword evidence="1" id="KW-0812">Transmembrane</keyword>
<gene>
    <name evidence="2" type="ORF">J2S55_004863</name>
</gene>
<proteinExistence type="predicted"/>
<organism evidence="2 3">
    <name type="scientific">Streptosporangium brasiliense</name>
    <dbReference type="NCBI Taxonomy" id="47480"/>
    <lineage>
        <taxon>Bacteria</taxon>
        <taxon>Bacillati</taxon>
        <taxon>Actinomycetota</taxon>
        <taxon>Actinomycetes</taxon>
        <taxon>Streptosporangiales</taxon>
        <taxon>Streptosporangiaceae</taxon>
        <taxon>Streptosporangium</taxon>
    </lineage>
</organism>
<sequence>MSLMSYLISIAPIIGGVLSITGAVINVGVAIYKRREK</sequence>
<evidence type="ECO:0000313" key="3">
    <source>
        <dbReference type="Proteomes" id="UP001230426"/>
    </source>
</evidence>
<dbReference type="EMBL" id="JAUSRB010000002">
    <property type="protein sequence ID" value="MDP9865597.1"/>
    <property type="molecule type" value="Genomic_DNA"/>
</dbReference>
<comment type="caution">
    <text evidence="2">The sequence shown here is derived from an EMBL/GenBank/DDBJ whole genome shotgun (WGS) entry which is preliminary data.</text>
</comment>